<dbReference type="Pfam" id="PF20431">
    <property type="entry name" value="E_motif"/>
    <property type="match status" value="1"/>
</dbReference>
<feature type="repeat" description="PPR" evidence="2">
    <location>
        <begin position="248"/>
        <end position="282"/>
    </location>
</feature>
<dbReference type="Gene3D" id="1.25.40.10">
    <property type="entry name" value="Tetratricopeptide repeat domain"/>
    <property type="match status" value="2"/>
</dbReference>
<sequence>MVTNALLCDTSNTAKLIENYYEAANEKGAGYARIVFRQVGEENKNVVLRRAMLKYAPPEESLRLFAEEMVRMPASAPPDGTSYVYVFRACAKLRAGREGRQVHTRAIKDGMESQTALMTSCVHFYAACRDVESARRLFDDMPERTSVSWNAMLTGYCVNELAMETLLFFKGMARSEARLTERTVLLLLSACSQLGDLALGSALHSYVIKIVPSPLSCPFVGTGLVDMYSKCGSLASASAIFHAMTQKNVITWSAMASALALHGKGETAVEMLDSMMKEGITPNANTFTSILSACHAGLIQEGLHLFDEMQKSFNVLPRMEHYGCMVDLLGRAGMVEEALGFIKSMPLKPDAIVWRALLSACKIHGEEKLGGEIGNILVGLKQSTEETLGAKNSEDYVALSNIYASSEKWDEVQNVRRVMKCERLQNKVGRSSVQDIQCRVEKESRIGI</sequence>
<comment type="caution">
    <text evidence="3">The sequence shown here is derived from an EMBL/GenBank/DDBJ whole genome shotgun (WGS) entry which is preliminary data.</text>
</comment>
<dbReference type="NCBIfam" id="TIGR00756">
    <property type="entry name" value="PPR"/>
    <property type="match status" value="1"/>
</dbReference>
<name>A0A835QYG5_VANPL</name>
<evidence type="ECO:0008006" key="5">
    <source>
        <dbReference type="Google" id="ProtNLM"/>
    </source>
</evidence>
<dbReference type="PROSITE" id="PS51375">
    <property type="entry name" value="PPR"/>
    <property type="match status" value="1"/>
</dbReference>
<evidence type="ECO:0000313" key="4">
    <source>
        <dbReference type="Proteomes" id="UP000639772"/>
    </source>
</evidence>
<reference evidence="3 4" key="1">
    <citation type="journal article" date="2020" name="Nat. Food">
        <title>A phased Vanilla planifolia genome enables genetic improvement of flavour and production.</title>
        <authorList>
            <person name="Hasing T."/>
            <person name="Tang H."/>
            <person name="Brym M."/>
            <person name="Khazi F."/>
            <person name="Huang T."/>
            <person name="Chambers A.H."/>
        </authorList>
    </citation>
    <scope>NUCLEOTIDE SEQUENCE [LARGE SCALE GENOMIC DNA]</scope>
    <source>
        <tissue evidence="3">Leaf</tissue>
    </source>
</reference>
<keyword evidence="1" id="KW-0677">Repeat</keyword>
<dbReference type="Proteomes" id="UP000639772">
    <property type="component" value="Chromosome 6"/>
</dbReference>
<evidence type="ECO:0000313" key="3">
    <source>
        <dbReference type="EMBL" id="KAG0478410.1"/>
    </source>
</evidence>
<dbReference type="InterPro" id="IPR002885">
    <property type="entry name" value="PPR_rpt"/>
</dbReference>
<dbReference type="PANTHER" id="PTHR47926:SF537">
    <property type="entry name" value="PENTACOTRIPEPTIDE-REPEAT REGION OF PRORP DOMAIN-CONTAINING PROTEIN"/>
    <property type="match status" value="1"/>
</dbReference>
<evidence type="ECO:0000256" key="1">
    <source>
        <dbReference type="ARBA" id="ARBA00022737"/>
    </source>
</evidence>
<dbReference type="FunFam" id="1.25.40.10:FF:000344">
    <property type="entry name" value="Pentatricopeptide repeat-containing protein"/>
    <property type="match status" value="1"/>
</dbReference>
<protein>
    <recommendedName>
        <fullName evidence="5">Pentatricopeptide repeat-containing protein</fullName>
    </recommendedName>
</protein>
<dbReference type="Pfam" id="PF01535">
    <property type="entry name" value="PPR"/>
    <property type="match status" value="3"/>
</dbReference>
<dbReference type="Pfam" id="PF13041">
    <property type="entry name" value="PPR_2"/>
    <property type="match status" value="1"/>
</dbReference>
<evidence type="ECO:0000256" key="2">
    <source>
        <dbReference type="PROSITE-ProRule" id="PRU00708"/>
    </source>
</evidence>
<accession>A0A835QYG5</accession>
<dbReference type="InterPro" id="IPR046960">
    <property type="entry name" value="PPR_At4g14850-like_plant"/>
</dbReference>
<dbReference type="FunFam" id="1.25.40.10:FF:000242">
    <property type="entry name" value="Pentatricopeptide repeat-containing protein"/>
    <property type="match status" value="1"/>
</dbReference>
<dbReference type="AlphaFoldDB" id="A0A835QYG5"/>
<dbReference type="GO" id="GO:0009451">
    <property type="term" value="P:RNA modification"/>
    <property type="evidence" value="ECO:0007669"/>
    <property type="project" value="InterPro"/>
</dbReference>
<gene>
    <name evidence="3" type="ORF">HPP92_013129</name>
</gene>
<dbReference type="EMBL" id="JADCNM010000006">
    <property type="protein sequence ID" value="KAG0478410.1"/>
    <property type="molecule type" value="Genomic_DNA"/>
</dbReference>
<proteinExistence type="predicted"/>
<dbReference type="InterPro" id="IPR046848">
    <property type="entry name" value="E_motif"/>
</dbReference>
<dbReference type="PANTHER" id="PTHR47926">
    <property type="entry name" value="PENTATRICOPEPTIDE REPEAT-CONTAINING PROTEIN"/>
    <property type="match status" value="1"/>
</dbReference>
<dbReference type="OrthoDB" id="992115at2759"/>
<organism evidence="3 4">
    <name type="scientific">Vanilla planifolia</name>
    <name type="common">Vanilla</name>
    <dbReference type="NCBI Taxonomy" id="51239"/>
    <lineage>
        <taxon>Eukaryota</taxon>
        <taxon>Viridiplantae</taxon>
        <taxon>Streptophyta</taxon>
        <taxon>Embryophyta</taxon>
        <taxon>Tracheophyta</taxon>
        <taxon>Spermatophyta</taxon>
        <taxon>Magnoliopsida</taxon>
        <taxon>Liliopsida</taxon>
        <taxon>Asparagales</taxon>
        <taxon>Orchidaceae</taxon>
        <taxon>Vanilloideae</taxon>
        <taxon>Vanilleae</taxon>
        <taxon>Vanilla</taxon>
    </lineage>
</organism>
<dbReference type="GO" id="GO:0003723">
    <property type="term" value="F:RNA binding"/>
    <property type="evidence" value="ECO:0007669"/>
    <property type="project" value="InterPro"/>
</dbReference>
<dbReference type="InterPro" id="IPR011990">
    <property type="entry name" value="TPR-like_helical_dom_sf"/>
</dbReference>